<feature type="compositionally biased region" description="Acidic residues" evidence="14">
    <location>
        <begin position="993"/>
        <end position="1004"/>
    </location>
</feature>
<evidence type="ECO:0000256" key="14">
    <source>
        <dbReference type="SAM" id="MobiDB-lite"/>
    </source>
</evidence>
<gene>
    <name evidence="16" type="ORF">ODALV1_LOCUS20051</name>
</gene>
<evidence type="ECO:0000256" key="8">
    <source>
        <dbReference type="ARBA" id="ARBA00023128"/>
    </source>
</evidence>
<feature type="domain" description="KANL2-like probable zinc-finger" evidence="15">
    <location>
        <begin position="538"/>
        <end position="598"/>
    </location>
</feature>
<evidence type="ECO:0000256" key="4">
    <source>
        <dbReference type="ARBA" id="ARBA00022499"/>
    </source>
</evidence>
<feature type="domain" description="KANL2-like probable zinc-finger" evidence="15">
    <location>
        <begin position="864"/>
        <end position="923"/>
    </location>
</feature>
<comment type="subunit">
    <text evidence="13">Component of the NSL complex at least composed of KAT8/MOF, KANSL1, KANSL2, KANSL3, MCRS1, PHF20, OGT1/OGT, WDR5 and HCFC1.</text>
</comment>
<evidence type="ECO:0000256" key="9">
    <source>
        <dbReference type="ARBA" id="ARBA00023242"/>
    </source>
</evidence>
<comment type="subcellular location">
    <subcellularLocation>
        <location evidence="2">Mitochondrion</location>
    </subcellularLocation>
    <subcellularLocation>
        <location evidence="1">Nucleus</location>
    </subcellularLocation>
</comment>
<dbReference type="PANTHER" id="PTHR13453:SF1">
    <property type="entry name" value="KAT8 REGULATORY NSL COMPLEX SUBUNIT 2"/>
    <property type="match status" value="1"/>
</dbReference>
<protein>
    <recommendedName>
        <fullName evidence="3">KAT8 regulatory NSL complex subunit 2</fullName>
    </recommendedName>
    <alternativeName>
        <fullName evidence="11">NSL complex protein NSL2</fullName>
    </alternativeName>
    <alternativeName>
        <fullName evidence="10">Non-specific lethal 2 homolog</fullName>
    </alternativeName>
</protein>
<feature type="compositionally biased region" description="Low complexity" evidence="14">
    <location>
        <begin position="296"/>
        <end position="306"/>
    </location>
</feature>
<comment type="function">
    <text evidence="12">Non-catalytic component of the NSL histone acetyltransferase complex, a multiprotein complex that mediates histone H4 acetylation at 'Lys-5'- and 'Lys-8' (H4K5ac and H4K8ac) at transcription start sites and promotes transcription initiation. Required for NSL complex stability and for transcription of intraciliary transport genes in both ciliated and non-ciliated cells by regulating histone H4 acetylation at 'Lys-5'- and 'Lys-12' (H4K5ac and H4K12ac). This is necessary for cilium assembly in ciliated cells and for organization of the microtubule cytoskeleton in non-ciliated cells. Required within the NSL complex to maintain nuclear architecture stability by promoting KAT8-mediated acetylation of lamin LMNA.</text>
</comment>
<keyword evidence="9" id="KW-0539">Nucleus</keyword>
<feature type="compositionally biased region" description="Polar residues" evidence="14">
    <location>
        <begin position="455"/>
        <end position="465"/>
    </location>
</feature>
<feature type="region of interest" description="Disordered" evidence="14">
    <location>
        <begin position="432"/>
        <end position="492"/>
    </location>
</feature>
<dbReference type="Proteomes" id="UP001642540">
    <property type="component" value="Unassembled WGS sequence"/>
</dbReference>
<feature type="compositionally biased region" description="Basic and acidic residues" evidence="14">
    <location>
        <begin position="836"/>
        <end position="845"/>
    </location>
</feature>
<feature type="compositionally biased region" description="Low complexity" evidence="14">
    <location>
        <begin position="436"/>
        <end position="448"/>
    </location>
</feature>
<sequence length="1048" mass="115969">MSNPGSPAVSSGGSNNGVSQSQTTAQSDDDKGNGVENSGTSSSKDSSSVAPHLDPVVRLNPFEISDAQLRAMKRKPSVDKKAVKSSSSGSVAEIAVSETEKSVSAMGDLKEVKKEVAEDDTVQKPRRLSVHFAPTLVETEPNRPKLTTTMADRPKPESGGSGSRKHRSRKEKLVCRSESPTEMGLPTTSGSQNLSSINIPLPVMSTTSGTSGRSTPIQAVPPPVIKESYVSLTQSDSIAPPPIVTKPPPVVATITSARKTPTPPASRPHKTPVKRTNSASHASGGSRRNSPMTLLSGSGVSVGSGSASFKEPVKKKKVIEIVSPRRRKMDYIDLLKTSSDPICVRATHSNRFKNKSHRNRLKFSRGHFNKSNQSGSHRMRRESLQQNSMGAVINKQRMSFSPIKKEVEETTWPSTVVDDLLWTLEEADKEFYRQESSAPTTPSTSSQPGTLDPLASSSFGSTSTLPFGRRRVESEPASAGSFERAPSSPSGSQSFYHLRKEIYFSPSPSYAATGPTGRRRYSRRRHARIHPPFDNTNCSFQGHHCPNTKTPGSQYCEKHLDQGPTAGYSHCRFMKDGRQCGAIYPSYDPAVTFCEEHACHVAKSEYEKRIPPPHPDAAKNIIAKMSKILSEGLVKADTEKVETSTPVILQISEEPDILQEFPLGRYTGGQLEECDSEGERNVNPEKPDYDTLKNAGYYTTEEVIQIHINKLRKLKALYTREKELEWLTRQHKFRFLKDGLDKLKHFGPRFTTNPYLIDKLSTDVSKEYMDHQIKQYEAAKAILQSAYTRDGQRGLLRLKMLKKVQELEKMAKATGQKQHDAFDIYDSETDADSDSGEPRDRRESSRLTGTKSSKCAYNEGYAIRACPNPPVYRSHYCFKHILSDTKQVQWVPCNRRIGPDAVQDVCKTPVFKILEKSGCAIHAPLVLSKHKLLRRSEEDLTALADTDDEEEEIQLEGETEILESLVTDECISVPHLDEALAKLSNRRCLDITDTSDSEETDEEGAVAGPYIPSPEERLSPKPNSSLRYQNVPSSSNCKLRSTRTRRSC</sequence>
<feature type="region of interest" description="Disordered" evidence="14">
    <location>
        <begin position="993"/>
        <end position="1048"/>
    </location>
</feature>
<dbReference type="EMBL" id="CAXLJM020000068">
    <property type="protein sequence ID" value="CAL8123011.1"/>
    <property type="molecule type" value="Genomic_DNA"/>
</dbReference>
<evidence type="ECO:0000256" key="2">
    <source>
        <dbReference type="ARBA" id="ARBA00004173"/>
    </source>
</evidence>
<proteinExistence type="predicted"/>
<evidence type="ECO:0000256" key="1">
    <source>
        <dbReference type="ARBA" id="ARBA00004123"/>
    </source>
</evidence>
<feature type="compositionally biased region" description="Polar residues" evidence="14">
    <location>
        <begin position="274"/>
        <end position="295"/>
    </location>
</feature>
<keyword evidence="6" id="KW-0832">Ubl conjugation</keyword>
<evidence type="ECO:0000259" key="15">
    <source>
        <dbReference type="Pfam" id="PF13891"/>
    </source>
</evidence>
<dbReference type="PANTHER" id="PTHR13453">
    <property type="entry name" value="KAT8 REGULATORY NSL COMPLEX SUBUNIT 2"/>
    <property type="match status" value="1"/>
</dbReference>
<feature type="compositionally biased region" description="Low complexity" evidence="14">
    <location>
        <begin position="205"/>
        <end position="215"/>
    </location>
</feature>
<feature type="compositionally biased region" description="Acidic residues" evidence="14">
    <location>
        <begin position="823"/>
        <end position="835"/>
    </location>
</feature>
<feature type="compositionally biased region" description="Polar residues" evidence="14">
    <location>
        <begin position="186"/>
        <end position="198"/>
    </location>
</feature>
<keyword evidence="4" id="KW-1017">Isopeptide bond</keyword>
<evidence type="ECO:0000256" key="12">
    <source>
        <dbReference type="ARBA" id="ARBA00093359"/>
    </source>
</evidence>
<evidence type="ECO:0000256" key="3">
    <source>
        <dbReference type="ARBA" id="ARBA00015508"/>
    </source>
</evidence>
<evidence type="ECO:0000313" key="16">
    <source>
        <dbReference type="EMBL" id="CAL8123011.1"/>
    </source>
</evidence>
<feature type="region of interest" description="Disordered" evidence="14">
    <location>
        <begin position="70"/>
        <end position="220"/>
    </location>
</feature>
<name>A0ABP1R8K1_9HEXA</name>
<feature type="region of interest" description="Disordered" evidence="14">
    <location>
        <begin position="256"/>
        <end position="309"/>
    </location>
</feature>
<evidence type="ECO:0000256" key="11">
    <source>
        <dbReference type="ARBA" id="ARBA00033378"/>
    </source>
</evidence>
<feature type="compositionally biased region" description="Low complexity" evidence="14">
    <location>
        <begin position="1"/>
        <end position="22"/>
    </location>
</feature>
<accession>A0ABP1R8K1</accession>
<evidence type="ECO:0000256" key="6">
    <source>
        <dbReference type="ARBA" id="ARBA00022843"/>
    </source>
</evidence>
<keyword evidence="7" id="KW-0156">Chromatin regulator</keyword>
<organism evidence="16 17">
    <name type="scientific">Orchesella dallaii</name>
    <dbReference type="NCBI Taxonomy" id="48710"/>
    <lineage>
        <taxon>Eukaryota</taxon>
        <taxon>Metazoa</taxon>
        <taxon>Ecdysozoa</taxon>
        <taxon>Arthropoda</taxon>
        <taxon>Hexapoda</taxon>
        <taxon>Collembola</taxon>
        <taxon>Entomobryomorpha</taxon>
        <taxon>Entomobryoidea</taxon>
        <taxon>Orchesellidae</taxon>
        <taxon>Orchesellinae</taxon>
        <taxon>Orchesella</taxon>
    </lineage>
</organism>
<evidence type="ECO:0000256" key="5">
    <source>
        <dbReference type="ARBA" id="ARBA00022553"/>
    </source>
</evidence>
<dbReference type="InterPro" id="IPR025927">
    <property type="entry name" value="Znf_KANL2-like"/>
</dbReference>
<keyword evidence="8" id="KW-0496">Mitochondrion</keyword>
<feature type="region of interest" description="Disordered" evidence="14">
    <location>
        <begin position="1"/>
        <end position="57"/>
    </location>
</feature>
<keyword evidence="17" id="KW-1185">Reference proteome</keyword>
<feature type="compositionally biased region" description="Low complexity" evidence="14">
    <location>
        <begin position="38"/>
        <end position="48"/>
    </location>
</feature>
<dbReference type="Pfam" id="PF13891">
    <property type="entry name" value="zf-C3HC3H_KANSL2"/>
    <property type="match status" value="2"/>
</dbReference>
<feature type="compositionally biased region" description="Low complexity" evidence="14">
    <location>
        <begin position="84"/>
        <end position="97"/>
    </location>
</feature>
<feature type="region of interest" description="Disordered" evidence="14">
    <location>
        <begin position="822"/>
        <end position="849"/>
    </location>
</feature>
<evidence type="ECO:0000256" key="10">
    <source>
        <dbReference type="ARBA" id="ARBA00032947"/>
    </source>
</evidence>
<evidence type="ECO:0000313" key="17">
    <source>
        <dbReference type="Proteomes" id="UP001642540"/>
    </source>
</evidence>
<feature type="compositionally biased region" description="Polar residues" evidence="14">
    <location>
        <begin position="1021"/>
        <end position="1039"/>
    </location>
</feature>
<comment type="caution">
    <text evidence="16">The sequence shown here is derived from an EMBL/GenBank/DDBJ whole genome shotgun (WGS) entry which is preliminary data.</text>
</comment>
<evidence type="ECO:0000256" key="7">
    <source>
        <dbReference type="ARBA" id="ARBA00022853"/>
    </source>
</evidence>
<evidence type="ECO:0000256" key="13">
    <source>
        <dbReference type="ARBA" id="ARBA00093543"/>
    </source>
</evidence>
<keyword evidence="5" id="KW-0597">Phosphoprotein</keyword>
<dbReference type="InterPro" id="IPR026316">
    <property type="entry name" value="NSL2"/>
</dbReference>
<reference evidence="16 17" key="1">
    <citation type="submission" date="2024-08" db="EMBL/GenBank/DDBJ databases">
        <authorList>
            <person name="Cucini C."/>
            <person name="Frati F."/>
        </authorList>
    </citation>
    <scope>NUCLEOTIDE SEQUENCE [LARGE SCALE GENOMIC DNA]</scope>
</reference>